<reference evidence="2" key="1">
    <citation type="submission" date="2016-10" db="EMBL/GenBank/DDBJ databases">
        <authorList>
            <person name="Varghese N."/>
            <person name="Submissions S."/>
        </authorList>
    </citation>
    <scope>NUCLEOTIDE SEQUENCE [LARGE SCALE GENOMIC DNA]</scope>
    <source>
        <strain evidence="2">DSM 45421</strain>
    </source>
</reference>
<organism evidence="1 2">
    <name type="scientific">Geodermatophilus telluris</name>
    <dbReference type="NCBI Taxonomy" id="1190417"/>
    <lineage>
        <taxon>Bacteria</taxon>
        <taxon>Bacillati</taxon>
        <taxon>Actinomycetota</taxon>
        <taxon>Actinomycetes</taxon>
        <taxon>Geodermatophilales</taxon>
        <taxon>Geodermatophilaceae</taxon>
        <taxon>Geodermatophilus</taxon>
    </lineage>
</organism>
<dbReference type="Gene3D" id="3.40.50.1820">
    <property type="entry name" value="alpha/beta hydrolase"/>
    <property type="match status" value="1"/>
</dbReference>
<dbReference type="PANTHER" id="PTHR37946">
    <property type="entry name" value="SLL1969 PROTEIN"/>
    <property type="match status" value="1"/>
</dbReference>
<evidence type="ECO:0000313" key="1">
    <source>
        <dbReference type="EMBL" id="SDC88040.1"/>
    </source>
</evidence>
<protein>
    <recommendedName>
        <fullName evidence="3">Alpha/beta hydrolase family protein</fullName>
    </recommendedName>
</protein>
<evidence type="ECO:0008006" key="3">
    <source>
        <dbReference type="Google" id="ProtNLM"/>
    </source>
</evidence>
<accession>A0A1G6Q6D5</accession>
<sequence length="266" mass="29423">MSHHQYEGPGLPLYLTEVGRACADYGLYLAARPLLPRLPVGDGHPVLVLPGLMADDVSTRTLRRTLRRLGYRVHGWRLGRNIGPTAECVEGMTRRIEDLSDRYGRPISLVGWSLGGIFARDLARKAPDSVRQVITLGSPFALQRDSQTRANRVFERYSHLHVERRTLPLASESTPLQVPATSIYSHHDGIVAWQACLDRLSPQSENIAVYASHLGMGHHPAVIYAVADRLAQPEGTWRPFRAPLALRPCFPRPDVPTALPRAAAAA</sequence>
<dbReference type="Proteomes" id="UP000199416">
    <property type="component" value="Unassembled WGS sequence"/>
</dbReference>
<name>A0A1G6Q6D5_9ACTN</name>
<evidence type="ECO:0000313" key="2">
    <source>
        <dbReference type="Proteomes" id="UP000199416"/>
    </source>
</evidence>
<dbReference type="PANTHER" id="PTHR37946:SF1">
    <property type="entry name" value="SLL1969 PROTEIN"/>
    <property type="match status" value="1"/>
</dbReference>
<dbReference type="RefSeq" id="WP_175471736.1">
    <property type="nucleotide sequence ID" value="NZ_FMZF01000004.1"/>
</dbReference>
<dbReference type="SUPFAM" id="SSF53474">
    <property type="entry name" value="alpha/beta-Hydrolases"/>
    <property type="match status" value="1"/>
</dbReference>
<proteinExistence type="predicted"/>
<dbReference type="AlphaFoldDB" id="A0A1G6Q6D5"/>
<dbReference type="STRING" id="1190417.SAMN05660690_2746"/>
<keyword evidence="2" id="KW-1185">Reference proteome</keyword>
<gene>
    <name evidence="1" type="ORF">SAMN05660690_2746</name>
</gene>
<dbReference type="InterPro" id="IPR029058">
    <property type="entry name" value="AB_hydrolase_fold"/>
</dbReference>
<dbReference type="EMBL" id="FMZF01000004">
    <property type="protein sequence ID" value="SDC88040.1"/>
    <property type="molecule type" value="Genomic_DNA"/>
</dbReference>